<evidence type="ECO:0000313" key="6">
    <source>
        <dbReference type="Proteomes" id="UP000233020"/>
    </source>
</evidence>
<feature type="compositionally biased region" description="Polar residues" evidence="2">
    <location>
        <begin position="430"/>
        <end position="442"/>
    </location>
</feature>
<dbReference type="PANTHER" id="PTHR15672">
    <property type="entry name" value="CAMP-REGULATED PHOSPHOPROTEIN 21 RELATED R3H DOMAIN CONTAINING PROTEIN"/>
    <property type="match status" value="1"/>
</dbReference>
<feature type="compositionally biased region" description="Low complexity" evidence="2">
    <location>
        <begin position="681"/>
        <end position="703"/>
    </location>
</feature>
<feature type="compositionally biased region" description="Low complexity" evidence="2">
    <location>
        <begin position="392"/>
        <end position="404"/>
    </location>
</feature>
<dbReference type="Proteomes" id="UP000233020">
    <property type="component" value="Unplaced"/>
</dbReference>
<evidence type="ECO:0008006" key="7">
    <source>
        <dbReference type="Google" id="ProtNLM"/>
    </source>
</evidence>
<dbReference type="RefSeq" id="XP_012325150.1">
    <property type="nucleotide sequence ID" value="XM_012469727.2"/>
</dbReference>
<feature type="compositionally biased region" description="Basic and acidic residues" evidence="2">
    <location>
        <begin position="265"/>
        <end position="277"/>
    </location>
</feature>
<dbReference type="Pfam" id="PF01424">
    <property type="entry name" value="R3H"/>
    <property type="match status" value="1"/>
</dbReference>
<feature type="region of interest" description="Disordered" evidence="2">
    <location>
        <begin position="114"/>
        <end position="155"/>
    </location>
</feature>
<reference evidence="5" key="2">
    <citation type="submission" date="2025-09" db="UniProtKB">
        <authorList>
            <consortium name="Ensembl"/>
        </authorList>
    </citation>
    <scope>IDENTIFICATION</scope>
</reference>
<reference evidence="5" key="1">
    <citation type="submission" date="2025-08" db="UniProtKB">
        <authorList>
            <consortium name="Ensembl"/>
        </authorList>
    </citation>
    <scope>IDENTIFICATION</scope>
</reference>
<dbReference type="Ensembl" id="ENSANAT00000033180.1">
    <property type="protein sequence ID" value="ENSANAP00000015341.1"/>
    <property type="gene ID" value="ENSANAG00000025397.1"/>
</dbReference>
<dbReference type="CDD" id="cd02642">
    <property type="entry name" value="R3H_encore_like"/>
    <property type="match status" value="1"/>
</dbReference>
<name>A0A2K5D322_AOTNA</name>
<feature type="compositionally biased region" description="Pro residues" evidence="2">
    <location>
        <begin position="671"/>
        <end position="680"/>
    </location>
</feature>
<feature type="region of interest" description="Disordered" evidence="2">
    <location>
        <begin position="650"/>
        <end position="714"/>
    </location>
</feature>
<feature type="domain" description="SUZ" evidence="4">
    <location>
        <begin position="241"/>
        <end position="324"/>
    </location>
</feature>
<dbReference type="CTD" id="22864"/>
<feature type="domain" description="R3H" evidence="3">
    <location>
        <begin position="177"/>
        <end position="240"/>
    </location>
</feature>
<evidence type="ECO:0000259" key="4">
    <source>
        <dbReference type="PROSITE" id="PS51673"/>
    </source>
</evidence>
<feature type="compositionally biased region" description="Polar residues" evidence="2">
    <location>
        <begin position="469"/>
        <end position="493"/>
    </location>
</feature>
<dbReference type="InterPro" id="IPR024771">
    <property type="entry name" value="SUZ"/>
</dbReference>
<evidence type="ECO:0000256" key="1">
    <source>
        <dbReference type="ARBA" id="ARBA00022553"/>
    </source>
</evidence>
<feature type="compositionally biased region" description="Basic and acidic residues" evidence="2">
    <location>
        <begin position="117"/>
        <end position="151"/>
    </location>
</feature>
<keyword evidence="6" id="KW-1185">Reference proteome</keyword>
<feature type="compositionally biased region" description="Low complexity" evidence="2">
    <location>
        <begin position="296"/>
        <end position="307"/>
    </location>
</feature>
<keyword evidence="1" id="KW-0597">Phosphoprotein</keyword>
<proteinExistence type="predicted"/>
<dbReference type="GO" id="GO:0003676">
    <property type="term" value="F:nucleic acid binding"/>
    <property type="evidence" value="ECO:0007669"/>
    <property type="project" value="UniProtKB-UniRule"/>
</dbReference>
<dbReference type="InterPro" id="IPR001374">
    <property type="entry name" value="R3H_dom"/>
</dbReference>
<dbReference type="PANTHER" id="PTHR15672:SF13">
    <property type="entry name" value="R3H DOMAIN-CONTAINING PROTEIN 2"/>
    <property type="match status" value="1"/>
</dbReference>
<evidence type="ECO:0000259" key="3">
    <source>
        <dbReference type="PROSITE" id="PS51061"/>
    </source>
</evidence>
<protein>
    <recommendedName>
        <fullName evidence="7">R3H domain-containing protein</fullName>
    </recommendedName>
</protein>
<feature type="region of interest" description="Disordered" evidence="2">
    <location>
        <begin position="392"/>
        <end position="446"/>
    </location>
</feature>
<dbReference type="Gene3D" id="3.30.1370.50">
    <property type="entry name" value="R3H-like domain"/>
    <property type="match status" value="1"/>
</dbReference>
<feature type="region of interest" description="Disordered" evidence="2">
    <location>
        <begin position="264"/>
        <end position="366"/>
    </location>
</feature>
<dbReference type="InterPro" id="IPR036867">
    <property type="entry name" value="R3H_dom_sf"/>
</dbReference>
<dbReference type="PROSITE" id="PS51673">
    <property type="entry name" value="SUZ"/>
    <property type="match status" value="1"/>
</dbReference>
<feature type="compositionally biased region" description="Polar residues" evidence="2">
    <location>
        <begin position="737"/>
        <end position="747"/>
    </location>
</feature>
<feature type="compositionally biased region" description="Low complexity" evidence="2">
    <location>
        <begin position="748"/>
        <end position="766"/>
    </location>
</feature>
<dbReference type="OrthoDB" id="278430at2759"/>
<dbReference type="SMART" id="SM00393">
    <property type="entry name" value="R3H"/>
    <property type="match status" value="1"/>
</dbReference>
<dbReference type="GeneID" id="105729085"/>
<dbReference type="AlphaFoldDB" id="A0A2K5D322"/>
<dbReference type="FunFam" id="3.30.1370.50:FF:000001">
    <property type="entry name" value="R3H domain-containing protein 2 isoform 1"/>
    <property type="match status" value="1"/>
</dbReference>
<feature type="region of interest" description="Disordered" evidence="2">
    <location>
        <begin position="727"/>
        <end position="769"/>
    </location>
</feature>
<dbReference type="InterPro" id="IPR051937">
    <property type="entry name" value="R3H_domain_containing"/>
</dbReference>
<dbReference type="GeneTree" id="ENSGT00940000155609"/>
<evidence type="ECO:0000313" key="5">
    <source>
        <dbReference type="Ensembl" id="ENSANAP00000015341.1"/>
    </source>
</evidence>
<sequence>MSNSNTTQETLEIMKESEKNLVEESVNKNKFISKTPSKEEIEKECEDTSLRQETQDYEFLFDKRRTSNHGHARKRAKSNSKLKLVRSLAVCEESSTPFADGPLETQDIIQLHISCPSDKEEEKSTKDVSEKEDKDKNKEKVPRKMLSRDSSQEYTDSTGIDLHEFLVNTLKKNPRDRMMLLKLEQEILEFINDNNNQFKKFPQMTSYHRMLLHRVAAYFGMDHNVDQTGKAVIINKTSNTRIPEQRFSEHIKDEKNTEFQQRFILKRDDASMDRDDNQTGQNGYLNDIRGNREGLSRTSSSRQSSTDSELKSLEPRPWSSTDSDGSVRSMRPPVTKASSFSGISILTRGDSIGSSKGSSAGRISRPGMALGAPEVCNQVTSSQSVRGLLPCTAQQQQQQQQQLPALPPTPQQQPPLNNHMISQADDLSNPFGQMSLSRQGSTEAADPSAALFQTPLISQHPQQTSFIMASTGQPLPTSNYSTSSHAPPTQQVLPPQGYMQPPQQIQVSYYPPGQYPNSNQQYRPLSHPVAYSPQRGQQLPQPSQQPGLQPMMPNQQQAAYQGMIGVQQPQNQGLLSSQRSSMGGQMQGLVVQYTPLPSYQVPVGSDSQNVVQPPFQQPMLVPASQAVQGGLPAAGVPVYYSMIPPAQQNGTSPSVGFLQPPGSEQYQMPQSPSPCSPPQMPQQYSGVSPSGPGVVVMQLNVPNGPQPPQNPSMVQWSHCKYYSMDQRGQKPGDLYSPDSSPQANTQMSSSPVTSPTQSPAPSPVTSLSSVCTGLSPLPVLTQFPRPGGPAQGDGRYSLLGQPLQYNLSICPPLLHGQSTYTVHQGQSGLKHGNRGKRQALKSASTDLGTADVVLGRVLEVTDLPEGITRTEADKLFTQLAMSGAKIQWLKDAQGLPGGGGGDNSGTAENGRHSDLAALYTIVAVFPSPLAAQNASLRLNNSVSRFKLRMAKKNYDLRILERASSQ</sequence>
<accession>A0A2K5D322</accession>
<dbReference type="SUPFAM" id="SSF82708">
    <property type="entry name" value="R3H domain"/>
    <property type="match status" value="1"/>
</dbReference>
<evidence type="ECO:0000256" key="2">
    <source>
        <dbReference type="SAM" id="MobiDB-lite"/>
    </source>
</evidence>
<feature type="region of interest" description="Disordered" evidence="2">
    <location>
        <begin position="469"/>
        <end position="526"/>
    </location>
</feature>
<organism evidence="5 6">
    <name type="scientific">Aotus nancymaae</name>
    <name type="common">Ma's night monkey</name>
    <dbReference type="NCBI Taxonomy" id="37293"/>
    <lineage>
        <taxon>Eukaryota</taxon>
        <taxon>Metazoa</taxon>
        <taxon>Chordata</taxon>
        <taxon>Craniata</taxon>
        <taxon>Vertebrata</taxon>
        <taxon>Euteleostomi</taxon>
        <taxon>Mammalia</taxon>
        <taxon>Eutheria</taxon>
        <taxon>Euarchontoglires</taxon>
        <taxon>Primates</taxon>
        <taxon>Haplorrhini</taxon>
        <taxon>Platyrrhini</taxon>
        <taxon>Aotidae</taxon>
        <taxon>Aotus</taxon>
    </lineage>
</organism>
<dbReference type="PROSITE" id="PS51061">
    <property type="entry name" value="R3H"/>
    <property type="match status" value="1"/>
</dbReference>